<name>A0A6J7XQZ2_9ZZZZ</name>
<gene>
    <name evidence="2" type="ORF">UFOPK3181_00295</name>
    <name evidence="3" type="ORF">UFOPK3520_00277</name>
</gene>
<dbReference type="PANTHER" id="PTHR21139:SF42">
    <property type="entry name" value="TRIOSEPHOSPHATE ISOMERASE"/>
    <property type="match status" value="1"/>
</dbReference>
<evidence type="ECO:0000313" key="2">
    <source>
        <dbReference type="EMBL" id="CAB4822358.1"/>
    </source>
</evidence>
<dbReference type="PROSITE" id="PS51440">
    <property type="entry name" value="TIM_2"/>
    <property type="match status" value="1"/>
</dbReference>
<organism evidence="3">
    <name type="scientific">freshwater metagenome</name>
    <dbReference type="NCBI Taxonomy" id="449393"/>
    <lineage>
        <taxon>unclassified sequences</taxon>
        <taxon>metagenomes</taxon>
        <taxon>ecological metagenomes</taxon>
    </lineage>
</organism>
<evidence type="ECO:0000313" key="3">
    <source>
        <dbReference type="EMBL" id="CAB5239563.1"/>
    </source>
</evidence>
<dbReference type="GO" id="GO:0004807">
    <property type="term" value="F:triose-phosphate isomerase activity"/>
    <property type="evidence" value="ECO:0007669"/>
    <property type="project" value="InterPro"/>
</dbReference>
<dbReference type="GO" id="GO:0005829">
    <property type="term" value="C:cytosol"/>
    <property type="evidence" value="ECO:0007669"/>
    <property type="project" value="TreeGrafter"/>
</dbReference>
<dbReference type="GO" id="GO:0006096">
    <property type="term" value="P:glycolytic process"/>
    <property type="evidence" value="ECO:0007669"/>
    <property type="project" value="TreeGrafter"/>
</dbReference>
<dbReference type="CDD" id="cd00311">
    <property type="entry name" value="TIM"/>
    <property type="match status" value="1"/>
</dbReference>
<dbReference type="EMBL" id="CAFBSF010000010">
    <property type="protein sequence ID" value="CAB5239563.1"/>
    <property type="molecule type" value="Genomic_DNA"/>
</dbReference>
<dbReference type="GO" id="GO:0046166">
    <property type="term" value="P:glyceraldehyde-3-phosphate biosynthetic process"/>
    <property type="evidence" value="ECO:0007669"/>
    <property type="project" value="TreeGrafter"/>
</dbReference>
<dbReference type="GO" id="GO:0019563">
    <property type="term" value="P:glycerol catabolic process"/>
    <property type="evidence" value="ECO:0007669"/>
    <property type="project" value="TreeGrafter"/>
</dbReference>
<dbReference type="Gene3D" id="3.20.20.70">
    <property type="entry name" value="Aldolase class I"/>
    <property type="match status" value="1"/>
</dbReference>
<dbReference type="InterPro" id="IPR000652">
    <property type="entry name" value="Triosephosphate_isomerase"/>
</dbReference>
<keyword evidence="1" id="KW-0413">Isomerase</keyword>
<dbReference type="EMBL" id="CAFABG010000011">
    <property type="protein sequence ID" value="CAB4822358.1"/>
    <property type="molecule type" value="Genomic_DNA"/>
</dbReference>
<proteinExistence type="predicted"/>
<dbReference type="InterPro" id="IPR035990">
    <property type="entry name" value="TIM_sf"/>
</dbReference>
<protein>
    <submittedName>
        <fullName evidence="3">Unannotated protein</fullName>
    </submittedName>
</protein>
<dbReference type="Pfam" id="PF00121">
    <property type="entry name" value="TIM"/>
    <property type="match status" value="1"/>
</dbReference>
<dbReference type="GO" id="GO:0006094">
    <property type="term" value="P:gluconeogenesis"/>
    <property type="evidence" value="ECO:0007669"/>
    <property type="project" value="TreeGrafter"/>
</dbReference>
<dbReference type="PANTHER" id="PTHR21139">
    <property type="entry name" value="TRIOSEPHOSPHATE ISOMERASE"/>
    <property type="match status" value="1"/>
</dbReference>
<dbReference type="SUPFAM" id="SSF51351">
    <property type="entry name" value="Triosephosphate isomerase (TIM)"/>
    <property type="match status" value="1"/>
</dbReference>
<evidence type="ECO:0000256" key="1">
    <source>
        <dbReference type="ARBA" id="ARBA00023235"/>
    </source>
</evidence>
<accession>A0A6J7XQZ2</accession>
<dbReference type="InterPro" id="IPR013785">
    <property type="entry name" value="Aldolase_TIM"/>
</dbReference>
<reference evidence="3" key="1">
    <citation type="submission" date="2020-05" db="EMBL/GenBank/DDBJ databases">
        <authorList>
            <person name="Chiriac C."/>
            <person name="Salcher M."/>
            <person name="Ghai R."/>
            <person name="Kavagutti S V."/>
        </authorList>
    </citation>
    <scope>NUCLEOTIDE SEQUENCE</scope>
</reference>
<dbReference type="AlphaFoldDB" id="A0A6J7XQZ2"/>
<sequence>MFYFGSNTKSNLGAAAHHEIVQAAKDLANTYPDVQFFLLPSIPFFRELKANSLGSSLWIGNQSLSSTSEQDVTGEVQGATLKALGSDLVMIAHAERRRLFDSDAEIAAQLKAAESKDLRVLFCIGESLQAHDFEALRKLLKAQLEPLAHCSLDLIIAYEPVFSIGVGGVPADPQYVDTVLTIIKEELSALNIPNAPLLYGGSVDMHNAALYGALQACDGLFVGRSAWSAEGYKKVFQTGYEASKKKL</sequence>